<sequence>MIYTYIHMYTKRANIMFDQNGWNYLTSLAKKKKTTVGVLVRDAVQQAYGADIRESNKIRAIKSILATRPKPQKWDYKALIEEGRTR</sequence>
<comment type="caution">
    <text evidence="1">The sequence shown here is derived from an EMBL/GenBank/DDBJ whole genome shotgun (WGS) entry which is preliminary data.</text>
</comment>
<organism evidence="1 2">
    <name type="scientific">Candidatus Amesbacteria bacterium GW2011_GWA2_42_12</name>
    <dbReference type="NCBI Taxonomy" id="1618356"/>
    <lineage>
        <taxon>Bacteria</taxon>
        <taxon>Candidatus Amesiibacteriota</taxon>
    </lineage>
</organism>
<proteinExistence type="predicted"/>
<evidence type="ECO:0000313" key="2">
    <source>
        <dbReference type="Proteomes" id="UP000034160"/>
    </source>
</evidence>
<gene>
    <name evidence="1" type="ORF">UU93_C0023G0003</name>
</gene>
<protein>
    <submittedName>
        <fullName evidence="1">Uncharacterized protein</fullName>
    </submittedName>
</protein>
<accession>A0A0G1AAD0</accession>
<dbReference type="STRING" id="1618356.UU93_C0023G0003"/>
<dbReference type="Proteomes" id="UP000034160">
    <property type="component" value="Unassembled WGS sequence"/>
</dbReference>
<reference evidence="1 2" key="1">
    <citation type="journal article" date="2015" name="Nature">
        <title>rRNA introns, odd ribosomes, and small enigmatic genomes across a large radiation of phyla.</title>
        <authorList>
            <person name="Brown C.T."/>
            <person name="Hug L.A."/>
            <person name="Thomas B.C."/>
            <person name="Sharon I."/>
            <person name="Castelle C.J."/>
            <person name="Singh A."/>
            <person name="Wilkins M.J."/>
            <person name="Williams K.H."/>
            <person name="Banfield J.F."/>
        </authorList>
    </citation>
    <scope>NUCLEOTIDE SEQUENCE [LARGE SCALE GENOMIC DNA]</scope>
</reference>
<dbReference type="AlphaFoldDB" id="A0A0G1AAD0"/>
<dbReference type="EMBL" id="LCCN01000023">
    <property type="protein sequence ID" value="KKS31066.1"/>
    <property type="molecule type" value="Genomic_DNA"/>
</dbReference>
<evidence type="ECO:0000313" key="1">
    <source>
        <dbReference type="EMBL" id="KKS31066.1"/>
    </source>
</evidence>
<name>A0A0G1AAD0_9BACT</name>